<reference evidence="1 2" key="1">
    <citation type="submission" date="2020-05" db="EMBL/GenBank/DDBJ databases">
        <title>Streptobacillus felis strain LHL191014123.</title>
        <authorList>
            <person name="Fawzy A."/>
            <person name="Rau J."/>
            <person name="Risse K."/>
            <person name="Schauerte N."/>
            <person name="Geiger C."/>
            <person name="Blom J."/>
            <person name="Imirzalioglu C."/>
            <person name="Falgenhauer J."/>
            <person name="Bach A."/>
            <person name="Herden C."/>
            <person name="Eisenberg T."/>
        </authorList>
    </citation>
    <scope>NUCLEOTIDE SEQUENCE [LARGE SCALE GENOMIC DNA]</scope>
    <source>
        <strain evidence="1 2">LHL191014123</strain>
    </source>
</reference>
<dbReference type="Gene3D" id="3.55.50.10">
    <property type="entry name" value="Baseplate protein-like domains"/>
    <property type="match status" value="1"/>
</dbReference>
<evidence type="ECO:0000313" key="2">
    <source>
        <dbReference type="Proteomes" id="UP000526184"/>
    </source>
</evidence>
<name>A0A7Z0PFP8_9FUSO</name>
<evidence type="ECO:0000313" key="1">
    <source>
        <dbReference type="EMBL" id="NYV27360.1"/>
    </source>
</evidence>
<accession>A0A7Z0PFP8</accession>
<keyword evidence="2" id="KW-1185">Reference proteome</keyword>
<sequence>MGNVNINLNEINLKEVFVYDFKSTGKYNEHVEDIVIFSCKSNYKNDLIKLIDNKDVKYEIIGLETKKFNGIVKEILFENLDEKTLVVRLSGVDESIKLSLNKNLKRLYQDPNMPVKKIIEDIIKDYGTDYHISKNIDMEIGRVYYQYNEDDWSFLVRLLSDFNERIFINRDGIILFGEEKLSEAEEIV</sequence>
<dbReference type="EMBL" id="JABMKT010000002">
    <property type="protein sequence ID" value="NYV27360.1"/>
    <property type="molecule type" value="Genomic_DNA"/>
</dbReference>
<gene>
    <name evidence="1" type="ORF">HP397_00775</name>
</gene>
<organism evidence="1 2">
    <name type="scientific">Streptobacillus felis</name>
    <dbReference type="NCBI Taxonomy" id="1384509"/>
    <lineage>
        <taxon>Bacteria</taxon>
        <taxon>Fusobacteriati</taxon>
        <taxon>Fusobacteriota</taxon>
        <taxon>Fusobacteriia</taxon>
        <taxon>Fusobacteriales</taxon>
        <taxon>Leptotrichiaceae</taxon>
        <taxon>Streptobacillus</taxon>
    </lineage>
</organism>
<dbReference type="RefSeq" id="WP_180135290.1">
    <property type="nucleotide sequence ID" value="NZ_JABMKT010000002.1"/>
</dbReference>
<dbReference type="AlphaFoldDB" id="A0A7Z0PFP8"/>
<dbReference type="SUPFAM" id="SSF69279">
    <property type="entry name" value="Phage tail proteins"/>
    <property type="match status" value="1"/>
</dbReference>
<comment type="caution">
    <text evidence="1">The sequence shown here is derived from an EMBL/GenBank/DDBJ whole genome shotgun (WGS) entry which is preliminary data.</text>
</comment>
<proteinExistence type="predicted"/>
<dbReference type="Proteomes" id="UP000526184">
    <property type="component" value="Unassembled WGS sequence"/>
</dbReference>
<dbReference type="Gene3D" id="2.30.110.50">
    <property type="match status" value="1"/>
</dbReference>
<protein>
    <submittedName>
        <fullName evidence="1">Uncharacterized protein</fullName>
    </submittedName>
</protein>